<name>A0A1F4ZAG1_9BACT</name>
<reference evidence="5 6" key="1">
    <citation type="journal article" date="2016" name="Nat. Commun.">
        <title>Thousands of microbial genomes shed light on interconnected biogeochemical processes in an aquifer system.</title>
        <authorList>
            <person name="Anantharaman K."/>
            <person name="Brown C.T."/>
            <person name="Hug L.A."/>
            <person name="Sharon I."/>
            <person name="Castelle C.J."/>
            <person name="Probst A.J."/>
            <person name="Thomas B.C."/>
            <person name="Singh A."/>
            <person name="Wilkins M.J."/>
            <person name="Karaoz U."/>
            <person name="Brodie E.L."/>
            <person name="Williams K.H."/>
            <person name="Hubbard S.S."/>
            <person name="Banfield J.F."/>
        </authorList>
    </citation>
    <scope>NUCLEOTIDE SEQUENCE [LARGE SCALE GENOMIC DNA]</scope>
</reference>
<evidence type="ECO:0008006" key="7">
    <source>
        <dbReference type="Google" id="ProtNLM"/>
    </source>
</evidence>
<comment type="similarity">
    <text evidence="2">Belongs to the SAM hydrolase / SAM-dependent halogenase family.</text>
</comment>
<organism evidence="5 6">
    <name type="scientific">Candidatus Amesbacteria bacterium RIFCSPLOWO2_01_FULL_48_25</name>
    <dbReference type="NCBI Taxonomy" id="1797259"/>
    <lineage>
        <taxon>Bacteria</taxon>
        <taxon>Candidatus Amesiibacteriota</taxon>
    </lineage>
</organism>
<proteinExistence type="inferred from homology"/>
<dbReference type="InterPro" id="IPR002747">
    <property type="entry name" value="SAM_OH_AdoTrfase"/>
</dbReference>
<evidence type="ECO:0000259" key="4">
    <source>
        <dbReference type="Pfam" id="PF20257"/>
    </source>
</evidence>
<dbReference type="InterPro" id="IPR046469">
    <property type="entry name" value="SAM_HAT_N"/>
</dbReference>
<dbReference type="Gene3D" id="3.40.50.10790">
    <property type="entry name" value="S-adenosyl-l-methionine hydroxide adenosyltransferase, N-terminal"/>
    <property type="match status" value="1"/>
</dbReference>
<evidence type="ECO:0000256" key="1">
    <source>
        <dbReference type="ARBA" id="ARBA00022691"/>
    </source>
</evidence>
<dbReference type="InterPro" id="IPR046470">
    <property type="entry name" value="SAM_HAT_C"/>
</dbReference>
<evidence type="ECO:0000256" key="2">
    <source>
        <dbReference type="ARBA" id="ARBA00024035"/>
    </source>
</evidence>
<dbReference type="Pfam" id="PF01887">
    <property type="entry name" value="SAM_HAT_N"/>
    <property type="match status" value="1"/>
</dbReference>
<dbReference type="PIRSF" id="PIRSF006779">
    <property type="entry name" value="UCP006779"/>
    <property type="match status" value="1"/>
</dbReference>
<dbReference type="PANTHER" id="PTHR35092">
    <property type="entry name" value="CHLORINASE MJ1651"/>
    <property type="match status" value="1"/>
</dbReference>
<evidence type="ECO:0000313" key="6">
    <source>
        <dbReference type="Proteomes" id="UP000177080"/>
    </source>
</evidence>
<feature type="domain" description="S-adenosyl-l-methionine hydroxide adenosyltransferase C-terminal" evidence="4">
    <location>
        <begin position="178"/>
        <end position="223"/>
    </location>
</feature>
<dbReference type="STRING" id="1797259.A2989_00880"/>
<accession>A0A1F4ZAG1</accession>
<sequence length="226" mass="24781">MKKPLITITTDFGDGFATSQLKVIVAGLGYTGHLVENHDVKPYSIVEGAYGIWQLAKYCPKGSVHVGVVDPGVGSDRAGIVIKTKNFWFVGPDNGLLYPAAVADGIERIWKIIDFENVSNTFHGRDVFIKQAVWLAQGKEPRGEEIEEIKRLSFEEGQVVHIDHYGNAKIWGKKTFGLPVVKTFSDVPEGSPLIFNGSSDLLELAVNLGSAEERFGLKLGQVIEKL</sequence>
<feature type="domain" description="S-adenosyl-l-methionine hydroxide adenosyltransferase N-terminal" evidence="3">
    <location>
        <begin position="6"/>
        <end position="141"/>
    </location>
</feature>
<dbReference type="EMBL" id="MEXN01000007">
    <property type="protein sequence ID" value="OGD03370.1"/>
    <property type="molecule type" value="Genomic_DNA"/>
</dbReference>
<comment type="caution">
    <text evidence="5">The sequence shown here is derived from an EMBL/GenBank/DDBJ whole genome shotgun (WGS) entry which is preliminary data.</text>
</comment>
<protein>
    <recommendedName>
        <fullName evidence="7">Adenosyl-chloride synthase</fullName>
    </recommendedName>
</protein>
<gene>
    <name evidence="5" type="ORF">A2989_00880</name>
</gene>
<dbReference type="Proteomes" id="UP000177080">
    <property type="component" value="Unassembled WGS sequence"/>
</dbReference>
<dbReference type="InterPro" id="IPR023227">
    <property type="entry name" value="SAM_OH_AdoTrfase_C_sf"/>
</dbReference>
<dbReference type="SUPFAM" id="SSF102522">
    <property type="entry name" value="Bacterial fluorinating enzyme, N-terminal domain"/>
    <property type="match status" value="1"/>
</dbReference>
<evidence type="ECO:0000313" key="5">
    <source>
        <dbReference type="EMBL" id="OGD03370.1"/>
    </source>
</evidence>
<evidence type="ECO:0000259" key="3">
    <source>
        <dbReference type="Pfam" id="PF01887"/>
    </source>
</evidence>
<dbReference type="SUPFAM" id="SSF101852">
    <property type="entry name" value="Bacterial fluorinating enzyme, C-terminal domain"/>
    <property type="match status" value="1"/>
</dbReference>
<dbReference type="Pfam" id="PF20257">
    <property type="entry name" value="SAM_HAT_C"/>
    <property type="match status" value="1"/>
</dbReference>
<keyword evidence="1" id="KW-0949">S-adenosyl-L-methionine</keyword>
<dbReference type="PANTHER" id="PTHR35092:SF1">
    <property type="entry name" value="CHLORINASE MJ1651"/>
    <property type="match status" value="1"/>
</dbReference>
<dbReference type="Gene3D" id="2.40.30.90">
    <property type="entry name" value="Bacterial fluorinating enzyme like"/>
    <property type="match status" value="1"/>
</dbReference>
<dbReference type="AlphaFoldDB" id="A0A1F4ZAG1"/>
<dbReference type="InterPro" id="IPR023228">
    <property type="entry name" value="SAM_OH_AdoTrfase_N_sf"/>
</dbReference>